<gene>
    <name evidence="4 5 6" type="primary">LOC106152423</name>
</gene>
<name>A0A1S3H630_LINAN</name>
<dbReference type="InterPro" id="IPR036397">
    <property type="entry name" value="RNaseH_sf"/>
</dbReference>
<dbReference type="InterPro" id="IPR012337">
    <property type="entry name" value="RNaseH-like_sf"/>
</dbReference>
<evidence type="ECO:0000313" key="5">
    <source>
        <dbReference type="RefSeq" id="XP_013381441.1"/>
    </source>
</evidence>
<feature type="region of interest" description="Disordered" evidence="1">
    <location>
        <begin position="1"/>
        <end position="21"/>
    </location>
</feature>
<dbReference type="PANTHER" id="PTHR46628:SF1">
    <property type="entry name" value="PIRNA BIOGENESIS PROTEIN EXD1"/>
    <property type="match status" value="1"/>
</dbReference>
<feature type="domain" description="3'-5' exonuclease" evidence="2">
    <location>
        <begin position="28"/>
        <end position="231"/>
    </location>
</feature>
<dbReference type="OrthoDB" id="26838at2759"/>
<protein>
    <submittedName>
        <fullName evidence="4 5">PiRNA biogenesis protein EXD1</fullName>
    </submittedName>
</protein>
<dbReference type="RefSeq" id="XP_013381441.1">
    <property type="nucleotide sequence ID" value="XM_013525987.1"/>
</dbReference>
<organism evidence="3 6">
    <name type="scientific">Lingula anatina</name>
    <name type="common">Brachiopod</name>
    <name type="synonym">Lingula unguis</name>
    <dbReference type="NCBI Taxonomy" id="7574"/>
    <lineage>
        <taxon>Eukaryota</taxon>
        <taxon>Metazoa</taxon>
        <taxon>Spiralia</taxon>
        <taxon>Lophotrochozoa</taxon>
        <taxon>Brachiopoda</taxon>
        <taxon>Linguliformea</taxon>
        <taxon>Lingulata</taxon>
        <taxon>Lingulida</taxon>
        <taxon>Linguloidea</taxon>
        <taxon>Lingulidae</taxon>
        <taxon>Lingula</taxon>
    </lineage>
</organism>
<dbReference type="GO" id="GO:0008408">
    <property type="term" value="F:3'-5' exonuclease activity"/>
    <property type="evidence" value="ECO:0007669"/>
    <property type="project" value="InterPro"/>
</dbReference>
<dbReference type="GO" id="GO:1990923">
    <property type="term" value="C:PET complex"/>
    <property type="evidence" value="ECO:0007669"/>
    <property type="project" value="TreeGrafter"/>
</dbReference>
<proteinExistence type="predicted"/>
<keyword evidence="3" id="KW-1185">Reference proteome</keyword>
<reference evidence="4 5" key="1">
    <citation type="submission" date="2025-04" db="UniProtKB">
        <authorList>
            <consortium name="RefSeq"/>
        </authorList>
    </citation>
    <scope>IDENTIFICATION</scope>
    <source>
        <tissue evidence="4 5">Gonads</tissue>
    </source>
</reference>
<dbReference type="AlphaFoldDB" id="A0A1S3H630"/>
<dbReference type="Pfam" id="PF01612">
    <property type="entry name" value="DNA_pol_A_exo1"/>
    <property type="match status" value="1"/>
</dbReference>
<dbReference type="GO" id="GO:0003676">
    <property type="term" value="F:nucleic acid binding"/>
    <property type="evidence" value="ECO:0007669"/>
    <property type="project" value="InterPro"/>
</dbReference>
<dbReference type="GeneID" id="106152423"/>
<dbReference type="RefSeq" id="XP_013381440.1">
    <property type="nucleotide sequence ID" value="XM_013525986.1"/>
</dbReference>
<evidence type="ECO:0000313" key="3">
    <source>
        <dbReference type="Proteomes" id="UP000085678"/>
    </source>
</evidence>
<dbReference type="SMART" id="SM00474">
    <property type="entry name" value="35EXOc"/>
    <property type="match status" value="1"/>
</dbReference>
<dbReference type="Gene3D" id="3.30.420.10">
    <property type="entry name" value="Ribonuclease H-like superfamily/Ribonuclease H"/>
    <property type="match status" value="1"/>
</dbReference>
<evidence type="ECO:0000259" key="2">
    <source>
        <dbReference type="SMART" id="SM00474"/>
    </source>
</evidence>
<dbReference type="PANTHER" id="PTHR46628">
    <property type="entry name" value="PIRNA BIOGENESIS PROTEIN EXD1"/>
    <property type="match status" value="1"/>
</dbReference>
<dbReference type="InterPro" id="IPR002562">
    <property type="entry name" value="3'-5'_exonuclease_dom"/>
</dbReference>
<dbReference type="KEGG" id="lak:106152423"/>
<evidence type="ECO:0000256" key="1">
    <source>
        <dbReference type="SAM" id="MobiDB-lite"/>
    </source>
</evidence>
<evidence type="ECO:0000313" key="4">
    <source>
        <dbReference type="RefSeq" id="XP_013381440.1"/>
    </source>
</evidence>
<accession>A0A1S3H630</accession>
<dbReference type="STRING" id="7574.A0A1S3H630"/>
<dbReference type="RefSeq" id="XP_013381442.1">
    <property type="nucleotide sequence ID" value="XM_013525988.1"/>
</dbReference>
<dbReference type="InterPro" id="IPR052144">
    <property type="entry name" value="piRNA_biogenesis_EXD1"/>
</dbReference>
<sequence>MTDEKFKGGATAGPSGIYKPPADGAADYTLVDTQEDLESALKTLRSVRKEGPNLAVDGEGDNYSRKGKLSLIAIATRDHAFLFDVLKLGAIVFDRGLREILEDPTREKLMFDCREDSDILWHQFRVKLDGVQDIQLLQIMHSKRDNPDISPINRRRGCVAFCEKVFSLMRCLEVYTHDVTSIEVKKSIGSTFPLSTHQWAIRPIPKNMIKYACVDVCTLFVLYDKMKMGDEDMRRLKVASARYVDLKRSLIARRYDIYERNGYLPLNIIPPKESVGLGTSWYLSNGGPECMGCKRRFPREAFIDTDLRKGTQKCRVCLKVESC</sequence>
<dbReference type="Proteomes" id="UP000085678">
    <property type="component" value="Unplaced"/>
</dbReference>
<dbReference type="GO" id="GO:0034587">
    <property type="term" value="P:piRNA processing"/>
    <property type="evidence" value="ECO:0007669"/>
    <property type="project" value="TreeGrafter"/>
</dbReference>
<dbReference type="SUPFAM" id="SSF53098">
    <property type="entry name" value="Ribonuclease H-like"/>
    <property type="match status" value="1"/>
</dbReference>
<evidence type="ECO:0000313" key="6">
    <source>
        <dbReference type="RefSeq" id="XP_013381442.1"/>
    </source>
</evidence>